<evidence type="ECO:0000256" key="1">
    <source>
        <dbReference type="SAM" id="MobiDB-lite"/>
    </source>
</evidence>
<dbReference type="Proteomes" id="UP000032503">
    <property type="component" value="Unassembled WGS sequence"/>
</dbReference>
<keyword evidence="3" id="KW-1185">Reference proteome</keyword>
<dbReference type="CDD" id="cd00060">
    <property type="entry name" value="FHA"/>
    <property type="match status" value="1"/>
</dbReference>
<name>A0ABR5CID4_9MICO</name>
<dbReference type="SUPFAM" id="SSF49879">
    <property type="entry name" value="SMAD/FHA domain"/>
    <property type="match status" value="1"/>
</dbReference>
<comment type="caution">
    <text evidence="2">The sequence shown here is derived from an EMBL/GenBank/DDBJ whole genome shotgun (WGS) entry which is preliminary data.</text>
</comment>
<reference evidence="2 3" key="1">
    <citation type="journal article" date="2001" name="Int. J. Syst. Evol. Microbiol.">
        <title>Agreia bicolorata gen. nov., sp. nov., to accommodate actinobacteria isolated from narrow reed grass infected by the nematode Heteroanguina graminophila.</title>
        <authorList>
            <person name="Evtushenko L.I."/>
            <person name="Dorofeeva L.V."/>
            <person name="Dobrovolskaya T.G."/>
            <person name="Streshinskaya G.M."/>
            <person name="Subbotin S.A."/>
            <person name="Tiedje J.M."/>
        </authorList>
    </citation>
    <scope>NUCLEOTIDE SEQUENCE [LARGE SCALE GENOMIC DNA]</scope>
    <source>
        <strain evidence="2 3">VKM Ac-1804</strain>
    </source>
</reference>
<gene>
    <name evidence="2" type="ORF">TZ00_00005</name>
</gene>
<evidence type="ECO:0008006" key="4">
    <source>
        <dbReference type="Google" id="ProtNLM"/>
    </source>
</evidence>
<protein>
    <recommendedName>
        <fullName evidence="4">FHA domain-containing protein</fullName>
    </recommendedName>
</protein>
<evidence type="ECO:0000313" key="2">
    <source>
        <dbReference type="EMBL" id="KJC65335.1"/>
    </source>
</evidence>
<proteinExistence type="predicted"/>
<dbReference type="InterPro" id="IPR008984">
    <property type="entry name" value="SMAD_FHA_dom_sf"/>
</dbReference>
<dbReference type="RefSeq" id="WP_044438344.1">
    <property type="nucleotide sequence ID" value="NZ_JYFC01000001.1"/>
</dbReference>
<accession>A0ABR5CID4</accession>
<sequence length="296" mass="31700">MAASIRFDIDLTFQLDDGDGNTIEGSITAGGSTIEILVSRPEAFVDRTRVSLARIRDLAGGLARRGVTVQLSGPTGMVGELGSVKTSIAQRVASGSPHIRLGKPGVVTSLLMRRADAARRVALPPSTLLPLLPTFDRRARFRPTTTHAAPGSGRPRLIFVIGSENWDGSPPKEFELLDGVTVIGSGPDADLQLDGLEPVHATITHTADDEYTLRLNSETPGDIPLLDRDSPRRPLGRVLRTGARIELGAWRLGYFRAEFADHGRPFGGRLGGELSRQKPQPPRPGARRDGSGTVVS</sequence>
<dbReference type="EMBL" id="JYFC01000001">
    <property type="protein sequence ID" value="KJC65335.1"/>
    <property type="molecule type" value="Genomic_DNA"/>
</dbReference>
<evidence type="ECO:0000313" key="3">
    <source>
        <dbReference type="Proteomes" id="UP000032503"/>
    </source>
</evidence>
<organism evidence="2 3">
    <name type="scientific">Agreia bicolorata</name>
    <dbReference type="NCBI Taxonomy" id="110935"/>
    <lineage>
        <taxon>Bacteria</taxon>
        <taxon>Bacillati</taxon>
        <taxon>Actinomycetota</taxon>
        <taxon>Actinomycetes</taxon>
        <taxon>Micrococcales</taxon>
        <taxon>Microbacteriaceae</taxon>
        <taxon>Agreia</taxon>
    </lineage>
</organism>
<feature type="region of interest" description="Disordered" evidence="1">
    <location>
        <begin position="268"/>
        <end position="296"/>
    </location>
</feature>